<evidence type="ECO:0000256" key="2">
    <source>
        <dbReference type="SAM" id="SignalP"/>
    </source>
</evidence>
<feature type="domain" description="Secretion system C-terminal sorting" evidence="3">
    <location>
        <begin position="552"/>
        <end position="617"/>
    </location>
</feature>
<evidence type="ECO:0000313" key="6">
    <source>
        <dbReference type="Proteomes" id="UP000244677"/>
    </source>
</evidence>
<organism evidence="5 6">
    <name type="scientific">Flavobacterium kingsejongi</name>
    <dbReference type="NCBI Taxonomy" id="1678728"/>
    <lineage>
        <taxon>Bacteria</taxon>
        <taxon>Pseudomonadati</taxon>
        <taxon>Bacteroidota</taxon>
        <taxon>Flavobacteriia</taxon>
        <taxon>Flavobacteriales</taxon>
        <taxon>Flavobacteriaceae</taxon>
        <taxon>Flavobacterium</taxon>
    </lineage>
</organism>
<dbReference type="KEGG" id="fki:FK004_02480"/>
<keyword evidence="1 2" id="KW-0732">Signal</keyword>
<dbReference type="Proteomes" id="UP000244677">
    <property type="component" value="Chromosome"/>
</dbReference>
<dbReference type="Pfam" id="PF18962">
    <property type="entry name" value="Por_Secre_tail"/>
    <property type="match status" value="1"/>
</dbReference>
<evidence type="ECO:0000313" key="5">
    <source>
        <dbReference type="EMBL" id="AWG24166.1"/>
    </source>
</evidence>
<gene>
    <name evidence="5" type="ORF">FK004_02480</name>
</gene>
<dbReference type="SUPFAM" id="SSF89372">
    <property type="entry name" value="Fucose-specific lectin"/>
    <property type="match status" value="1"/>
</dbReference>
<protein>
    <submittedName>
        <fullName evidence="5">Uncharacterized protein</fullName>
    </submittedName>
</protein>
<dbReference type="AlphaFoldDB" id="A0A2S1LKW3"/>
<name>A0A2S1LKW3_9FLAO</name>
<dbReference type="NCBIfam" id="TIGR04183">
    <property type="entry name" value="Por_Secre_tail"/>
    <property type="match status" value="1"/>
</dbReference>
<keyword evidence="6" id="KW-1185">Reference proteome</keyword>
<dbReference type="InterPro" id="IPR026444">
    <property type="entry name" value="Secre_tail"/>
</dbReference>
<proteinExistence type="predicted"/>
<feature type="domain" description="GEVED" evidence="4">
    <location>
        <begin position="460"/>
        <end position="534"/>
    </location>
</feature>
<dbReference type="InterPro" id="IPR045474">
    <property type="entry name" value="GEVED"/>
</dbReference>
<accession>A0A2S1LKW3</accession>
<evidence type="ECO:0000259" key="4">
    <source>
        <dbReference type="Pfam" id="PF20009"/>
    </source>
</evidence>
<feature type="signal peptide" evidence="2">
    <location>
        <begin position="1"/>
        <end position="35"/>
    </location>
</feature>
<evidence type="ECO:0000256" key="1">
    <source>
        <dbReference type="ARBA" id="ARBA00022729"/>
    </source>
</evidence>
<dbReference type="EMBL" id="CP020919">
    <property type="protein sequence ID" value="AWG24166.1"/>
    <property type="molecule type" value="Genomic_DNA"/>
</dbReference>
<dbReference type="Pfam" id="PF20009">
    <property type="entry name" value="GEVED"/>
    <property type="match status" value="1"/>
</dbReference>
<feature type="chain" id="PRO_5015628836" evidence="2">
    <location>
        <begin position="36"/>
        <end position="619"/>
    </location>
</feature>
<evidence type="ECO:0000259" key="3">
    <source>
        <dbReference type="Pfam" id="PF18962"/>
    </source>
</evidence>
<reference evidence="5 6" key="1">
    <citation type="submission" date="2017-04" db="EMBL/GenBank/DDBJ databases">
        <title>Complete genome sequence of Flavobacterium kingsejong AJ004.</title>
        <authorList>
            <person name="Lee P.C."/>
        </authorList>
    </citation>
    <scope>NUCLEOTIDE SEQUENCE [LARGE SCALE GENOMIC DNA]</scope>
    <source>
        <strain evidence="5 6">AJ004</strain>
    </source>
</reference>
<sequence length="619" mass="66018">MFQNYITAVLHSGKNRMARTIVSCCAVLSPLMLQAQEWEAVGDPNGISPTWGSFQNLAKDTNGNYYISYYDGSVAKGTVQKFNGTAWSYPGGTAGITTGTATYNSLVIDTEGNIIYTNQVGWPDSGMEVRKFDGTAWSALPKVTTGSVNFQASAVAADGTLLAANGEAQGTVKKLVNGVWQQVGTTGFAQGVPTYLDMVAGSNGKVYVSFVNGGNLYVYENNTVASTTQPWTAVGGNGFVAYATSSEQYRASMAIDAQDNLYVAYTSPSSAGNKINVKKYNGTAWSQVGAENFSEYRVHYVSIAVSAAGSPYVAFSNFENSPNNKNSVMAFDGTQWHALGSVVATGEAKWNSLIVDNEANLVLAYADESVDRTMVKKFTIGTTTPVAPQPEAGYCPVAFVNGCSLLSINSVVTTGGTTNLSNTNSGCSTNGYGDYTAQTLTASKNSTVSFTVGCSANTAYLKTWIDWNQDEVFEDSEQVYASATAEGTTVTFTVPVPETALTGTTRIRIKAVEGWDGWTACSTNSIGEAEDYTIDVTPTLGTGMYETILFSLFPNPVKQQLTITSVQEIQSVTFYSLLGQQVLKGTGGQHNIGSLERGIYLIQVDFTDGTSRIQKIIKE</sequence>